<dbReference type="AlphaFoldDB" id="A0A7K1LB76"/>
<accession>A0A7K1LB76</accession>
<dbReference type="Proteomes" id="UP000432015">
    <property type="component" value="Unassembled WGS sequence"/>
</dbReference>
<dbReference type="InterPro" id="IPR009057">
    <property type="entry name" value="Homeodomain-like_sf"/>
</dbReference>
<dbReference type="InterPro" id="IPR011663">
    <property type="entry name" value="UTRA"/>
</dbReference>
<keyword evidence="2" id="KW-0238">DNA-binding</keyword>
<dbReference type="SUPFAM" id="SSF46689">
    <property type="entry name" value="Homeodomain-like"/>
    <property type="match status" value="2"/>
</dbReference>
<dbReference type="InterPro" id="IPR018060">
    <property type="entry name" value="HTH_AraC"/>
</dbReference>
<evidence type="ECO:0000256" key="2">
    <source>
        <dbReference type="ARBA" id="ARBA00023125"/>
    </source>
</evidence>
<keyword evidence="7" id="KW-1185">Reference proteome</keyword>
<dbReference type="SMART" id="SM00342">
    <property type="entry name" value="HTH_ARAC"/>
    <property type="match status" value="1"/>
</dbReference>
<dbReference type="EMBL" id="WOFH01000015">
    <property type="protein sequence ID" value="MUN41672.1"/>
    <property type="molecule type" value="Genomic_DNA"/>
</dbReference>
<protein>
    <submittedName>
        <fullName evidence="6">Helix-turn-helix domain-containing protein</fullName>
    </submittedName>
</protein>
<name>A0A7K1LB76_9ACTN</name>
<dbReference type="Pfam" id="PF07702">
    <property type="entry name" value="UTRA"/>
    <property type="match status" value="1"/>
</dbReference>
<dbReference type="SUPFAM" id="SSF64288">
    <property type="entry name" value="Chorismate lyase-like"/>
    <property type="match status" value="1"/>
</dbReference>
<evidence type="ECO:0000256" key="3">
    <source>
        <dbReference type="ARBA" id="ARBA00023163"/>
    </source>
</evidence>
<organism evidence="6 7">
    <name type="scientific">Actinomadura litoris</name>
    <dbReference type="NCBI Taxonomy" id="2678616"/>
    <lineage>
        <taxon>Bacteria</taxon>
        <taxon>Bacillati</taxon>
        <taxon>Actinomycetota</taxon>
        <taxon>Actinomycetes</taxon>
        <taxon>Streptosporangiales</taxon>
        <taxon>Thermomonosporaceae</taxon>
        <taxon>Actinomadura</taxon>
    </lineage>
</organism>
<dbReference type="PROSITE" id="PS01124">
    <property type="entry name" value="HTH_ARAC_FAMILY_2"/>
    <property type="match status" value="1"/>
</dbReference>
<keyword evidence="1" id="KW-0805">Transcription regulation</keyword>
<evidence type="ECO:0000256" key="1">
    <source>
        <dbReference type="ARBA" id="ARBA00023015"/>
    </source>
</evidence>
<dbReference type="GO" id="GO:0043565">
    <property type="term" value="F:sequence-specific DNA binding"/>
    <property type="evidence" value="ECO:0007669"/>
    <property type="project" value="InterPro"/>
</dbReference>
<dbReference type="SMART" id="SM00866">
    <property type="entry name" value="UTRA"/>
    <property type="match status" value="1"/>
</dbReference>
<dbReference type="GO" id="GO:0003700">
    <property type="term" value="F:DNA-binding transcription factor activity"/>
    <property type="evidence" value="ECO:0007669"/>
    <property type="project" value="InterPro"/>
</dbReference>
<evidence type="ECO:0000313" key="6">
    <source>
        <dbReference type="EMBL" id="MUN41672.1"/>
    </source>
</evidence>
<dbReference type="PANTHER" id="PTHR46796">
    <property type="entry name" value="HTH-TYPE TRANSCRIPTIONAL ACTIVATOR RHAS-RELATED"/>
    <property type="match status" value="1"/>
</dbReference>
<dbReference type="InterPro" id="IPR028978">
    <property type="entry name" value="Chorismate_lyase_/UTRA_dom_sf"/>
</dbReference>
<feature type="domain" description="HTH araC/xylS-type" evidence="5">
    <location>
        <begin position="77"/>
        <end position="180"/>
    </location>
</feature>
<comment type="caution">
    <text evidence="6">The sequence shown here is derived from an EMBL/GenBank/DDBJ whole genome shotgun (WGS) entry which is preliminary data.</text>
</comment>
<sequence length="368" mass="39806">MALHPKPPAHRWGPSAEKAPQTRRPRPRLGPQAAPTTPGREDVTVSGHATHEHGRAAIRAALRRPDLAPAPAPPTVDRIWAYIEANFAAPIGVGDIAAGAGLGVRQLQITCKAHFGLSPLQLLREVRLQLAHHLLAHRKRAPSTGAITQVAESVGYTDLTRFGLHYRRRFGEPPSQTLRALVPSPARTAPRRVAMDRYRTAAGLLAAPVPPPNGCQSPAPEREWDRLDTEFTQVRADAELGALFELPAGTELLRRRFVSHTGGEAQQIAVSFLPWSLVSGTPVADPACEPRPGGTLAQLTHLGHPPTRVQETVRSRMPTLLEAQTLRLPGGVPVLAVTRRMISHGAAVEVCDRVLPADRVVLDYSIDL</sequence>
<dbReference type="Gene3D" id="1.10.10.60">
    <property type="entry name" value="Homeodomain-like"/>
    <property type="match status" value="1"/>
</dbReference>
<reference evidence="6 7" key="1">
    <citation type="submission" date="2019-11" db="EMBL/GenBank/DDBJ databases">
        <authorList>
            <person name="Cao P."/>
        </authorList>
    </citation>
    <scope>NUCLEOTIDE SEQUENCE [LARGE SCALE GENOMIC DNA]</scope>
    <source>
        <strain evidence="6 7">NEAU-AAG5</strain>
    </source>
</reference>
<proteinExistence type="predicted"/>
<gene>
    <name evidence="6" type="ORF">GNZ18_34545</name>
</gene>
<evidence type="ECO:0000313" key="7">
    <source>
        <dbReference type="Proteomes" id="UP000432015"/>
    </source>
</evidence>
<evidence type="ECO:0000259" key="5">
    <source>
        <dbReference type="PROSITE" id="PS01124"/>
    </source>
</evidence>
<keyword evidence="3" id="KW-0804">Transcription</keyword>
<dbReference type="Gene3D" id="3.40.1410.10">
    <property type="entry name" value="Chorismate lyase-like"/>
    <property type="match status" value="1"/>
</dbReference>
<feature type="region of interest" description="Disordered" evidence="4">
    <location>
        <begin position="1"/>
        <end position="45"/>
    </location>
</feature>
<dbReference type="Pfam" id="PF12833">
    <property type="entry name" value="HTH_18"/>
    <property type="match status" value="1"/>
</dbReference>
<evidence type="ECO:0000256" key="4">
    <source>
        <dbReference type="SAM" id="MobiDB-lite"/>
    </source>
</evidence>
<dbReference type="InterPro" id="IPR050204">
    <property type="entry name" value="AraC_XylS_family_regulators"/>
</dbReference>